<gene>
    <name evidence="2" type="ORF">FN846DRAFT_954588</name>
</gene>
<name>A0A5J5ET69_9PEZI</name>
<evidence type="ECO:0000313" key="2">
    <source>
        <dbReference type="EMBL" id="KAA8903117.1"/>
    </source>
</evidence>
<dbReference type="AlphaFoldDB" id="A0A5J5ET69"/>
<accession>A0A5J5ET69</accession>
<evidence type="ECO:0000313" key="3">
    <source>
        <dbReference type="Proteomes" id="UP000326924"/>
    </source>
</evidence>
<feature type="signal peptide" evidence="1">
    <location>
        <begin position="1"/>
        <end position="17"/>
    </location>
</feature>
<reference evidence="2 3" key="1">
    <citation type="submission" date="2019-09" db="EMBL/GenBank/DDBJ databases">
        <title>Draft genome of the ectomycorrhizal ascomycete Sphaerosporella brunnea.</title>
        <authorList>
            <consortium name="DOE Joint Genome Institute"/>
            <person name="Benucci G.M."/>
            <person name="Marozzi G."/>
            <person name="Antonielli L."/>
            <person name="Sanchez S."/>
            <person name="Marco P."/>
            <person name="Wang X."/>
            <person name="Falini L.B."/>
            <person name="Barry K."/>
            <person name="Haridas S."/>
            <person name="Lipzen A."/>
            <person name="Labutti K."/>
            <person name="Grigoriev I.V."/>
            <person name="Murat C."/>
            <person name="Martin F."/>
            <person name="Albertini E."/>
            <person name="Donnini D."/>
            <person name="Bonito G."/>
        </authorList>
    </citation>
    <scope>NUCLEOTIDE SEQUENCE [LARGE SCALE GENOMIC DNA]</scope>
    <source>
        <strain evidence="2 3">Sb_GMNB300</strain>
    </source>
</reference>
<organism evidence="2 3">
    <name type="scientific">Sphaerosporella brunnea</name>
    <dbReference type="NCBI Taxonomy" id="1250544"/>
    <lineage>
        <taxon>Eukaryota</taxon>
        <taxon>Fungi</taxon>
        <taxon>Dikarya</taxon>
        <taxon>Ascomycota</taxon>
        <taxon>Pezizomycotina</taxon>
        <taxon>Pezizomycetes</taxon>
        <taxon>Pezizales</taxon>
        <taxon>Pyronemataceae</taxon>
        <taxon>Sphaerosporella</taxon>
    </lineage>
</organism>
<sequence length="78" mass="9197">FFFFFFFLCGDIAFTYFQHPTAYASARSSSEACSQQQQQQQQQQCRQKEGRNRASAYVQKYGFGSHPPWRCDRQTHAQ</sequence>
<dbReference type="Proteomes" id="UP000326924">
    <property type="component" value="Unassembled WGS sequence"/>
</dbReference>
<comment type="caution">
    <text evidence="2">The sequence shown here is derived from an EMBL/GenBank/DDBJ whole genome shotgun (WGS) entry which is preliminary data.</text>
</comment>
<keyword evidence="3" id="KW-1185">Reference proteome</keyword>
<feature type="chain" id="PRO_5023903975" description="Secreted protein" evidence="1">
    <location>
        <begin position="18"/>
        <end position="78"/>
    </location>
</feature>
<evidence type="ECO:0000256" key="1">
    <source>
        <dbReference type="SAM" id="SignalP"/>
    </source>
</evidence>
<keyword evidence="1" id="KW-0732">Signal</keyword>
<protein>
    <recommendedName>
        <fullName evidence="4">Secreted protein</fullName>
    </recommendedName>
</protein>
<dbReference type="InParanoid" id="A0A5J5ET69"/>
<evidence type="ECO:0008006" key="4">
    <source>
        <dbReference type="Google" id="ProtNLM"/>
    </source>
</evidence>
<dbReference type="EMBL" id="VXIS01000122">
    <property type="protein sequence ID" value="KAA8903117.1"/>
    <property type="molecule type" value="Genomic_DNA"/>
</dbReference>
<proteinExistence type="predicted"/>
<feature type="non-terminal residue" evidence="2">
    <location>
        <position position="1"/>
    </location>
</feature>